<dbReference type="PANTHER" id="PTHR31263:SF0">
    <property type="entry name" value="CELLULASE FAMILY PROTEIN (AFU_ORTHOLOGUE AFUA_5G14560)"/>
    <property type="match status" value="1"/>
</dbReference>
<keyword evidence="6" id="KW-1133">Transmembrane helix</keyword>
<evidence type="ECO:0000259" key="7">
    <source>
        <dbReference type="Pfam" id="PF00150"/>
    </source>
</evidence>
<keyword evidence="6" id="KW-0472">Membrane</keyword>
<dbReference type="Pfam" id="PF00150">
    <property type="entry name" value="Cellulase"/>
    <property type="match status" value="1"/>
</dbReference>
<keyword evidence="2 4" id="KW-0378">Hydrolase</keyword>
<proteinExistence type="inferred from homology"/>
<evidence type="ECO:0000256" key="3">
    <source>
        <dbReference type="ARBA" id="ARBA00023295"/>
    </source>
</evidence>
<evidence type="ECO:0000256" key="1">
    <source>
        <dbReference type="ARBA" id="ARBA00005641"/>
    </source>
</evidence>
<dbReference type="SUPFAM" id="SSF51445">
    <property type="entry name" value="(Trans)glycosidases"/>
    <property type="match status" value="1"/>
</dbReference>
<evidence type="ECO:0000313" key="8">
    <source>
        <dbReference type="EMBL" id="KAL1836380.1"/>
    </source>
</evidence>
<organism evidence="8 9">
    <name type="scientific">Humicola insolens</name>
    <name type="common">Soft-rot fungus</name>
    <dbReference type="NCBI Taxonomy" id="85995"/>
    <lineage>
        <taxon>Eukaryota</taxon>
        <taxon>Fungi</taxon>
        <taxon>Dikarya</taxon>
        <taxon>Ascomycota</taxon>
        <taxon>Pezizomycotina</taxon>
        <taxon>Sordariomycetes</taxon>
        <taxon>Sordariomycetidae</taxon>
        <taxon>Sordariales</taxon>
        <taxon>Chaetomiaceae</taxon>
        <taxon>Mycothermus</taxon>
    </lineage>
</organism>
<dbReference type="Proteomes" id="UP001583172">
    <property type="component" value="Unassembled WGS sequence"/>
</dbReference>
<dbReference type="PANTHER" id="PTHR31263">
    <property type="entry name" value="CELLULASE FAMILY PROTEIN (AFU_ORTHOLOGUE AFUA_5G14560)"/>
    <property type="match status" value="1"/>
</dbReference>
<evidence type="ECO:0000256" key="6">
    <source>
        <dbReference type="SAM" id="Phobius"/>
    </source>
</evidence>
<sequence length="457" mass="52054">MLCLPPRRDQKIALPITPPSSSSPHANHRQFSFRSTRRRRFPMYLLLAAALTGAVLYLLYRSESRLWIPWVPDAEARQFAQRPLPPPLDDTFLSSPNFSLPLRTKGRDIVDANGRRFKLAAVNWYGASDELFVPGGLDVRHRDDIARTIRRLGFNTVRMPYSDELVMTNPVVAPHLLSANPDLVGRRALDVFEAVVEALTGQGIAVIVNNHITSATWCCGADPCDSGWANDHLPPLLCRVRQTEEEWIEHWEEVMARFARNPLVIGADLRNEVRGMWGTMPWERWASAAERAGNRLLCMNPDWLIIVGGTESQNDLTGVARRPIVLDVPDRVVYSAHVYSWSGWGSLGGRYAKRTYPSFVQSMRKNWAYIVEQNIAPVWIGEFGSPAHPGQGDYNYWKNLLRYLKVIDADFGYWAINPRKPKDNEKEGYSLLEDDWATPVLDYRMKDLTELIRAGWD</sequence>
<keyword evidence="6" id="KW-0812">Transmembrane</keyword>
<dbReference type="Gene3D" id="3.20.20.80">
    <property type="entry name" value="Glycosidases"/>
    <property type="match status" value="1"/>
</dbReference>
<evidence type="ECO:0000256" key="2">
    <source>
        <dbReference type="ARBA" id="ARBA00022801"/>
    </source>
</evidence>
<protein>
    <recommendedName>
        <fullName evidence="7">Glycoside hydrolase family 5 domain-containing protein</fullName>
    </recommendedName>
</protein>
<evidence type="ECO:0000313" key="9">
    <source>
        <dbReference type="Proteomes" id="UP001583172"/>
    </source>
</evidence>
<comment type="similarity">
    <text evidence="1 4">Belongs to the glycosyl hydrolase 5 (cellulase A) family.</text>
</comment>
<keyword evidence="9" id="KW-1185">Reference proteome</keyword>
<feature type="region of interest" description="Disordered" evidence="5">
    <location>
        <begin position="12"/>
        <end position="32"/>
    </location>
</feature>
<keyword evidence="3 4" id="KW-0326">Glycosidase</keyword>
<reference evidence="8 9" key="1">
    <citation type="journal article" date="2024" name="Commun. Biol.">
        <title>Comparative genomic analysis of thermophilic fungi reveals convergent evolutionary adaptations and gene losses.</title>
        <authorList>
            <person name="Steindorff A.S."/>
            <person name="Aguilar-Pontes M.V."/>
            <person name="Robinson A.J."/>
            <person name="Andreopoulos B."/>
            <person name="LaButti K."/>
            <person name="Kuo A."/>
            <person name="Mondo S."/>
            <person name="Riley R."/>
            <person name="Otillar R."/>
            <person name="Haridas S."/>
            <person name="Lipzen A."/>
            <person name="Grimwood J."/>
            <person name="Schmutz J."/>
            <person name="Clum A."/>
            <person name="Reid I.D."/>
            <person name="Moisan M.C."/>
            <person name="Butler G."/>
            <person name="Nguyen T.T.M."/>
            <person name="Dewar K."/>
            <person name="Conant G."/>
            <person name="Drula E."/>
            <person name="Henrissat B."/>
            <person name="Hansel C."/>
            <person name="Singer S."/>
            <person name="Hutchinson M.I."/>
            <person name="de Vries R.P."/>
            <person name="Natvig D.O."/>
            <person name="Powell A.J."/>
            <person name="Tsang A."/>
            <person name="Grigoriev I.V."/>
        </authorList>
    </citation>
    <scope>NUCLEOTIDE SEQUENCE [LARGE SCALE GENOMIC DNA]</scope>
    <source>
        <strain evidence="8 9">CBS 620.91</strain>
    </source>
</reference>
<feature type="domain" description="Glycoside hydrolase family 5" evidence="7">
    <location>
        <begin position="111"/>
        <end position="418"/>
    </location>
</feature>
<evidence type="ECO:0000256" key="5">
    <source>
        <dbReference type="SAM" id="MobiDB-lite"/>
    </source>
</evidence>
<dbReference type="InterPro" id="IPR001547">
    <property type="entry name" value="Glyco_hydro_5"/>
</dbReference>
<accession>A0ABR3V434</accession>
<evidence type="ECO:0000256" key="4">
    <source>
        <dbReference type="RuleBase" id="RU361153"/>
    </source>
</evidence>
<feature type="transmembrane region" description="Helical" evidence="6">
    <location>
        <begin position="41"/>
        <end position="60"/>
    </location>
</feature>
<gene>
    <name evidence="8" type="ORF">VTJ49DRAFT_5229</name>
</gene>
<name>A0ABR3V434_HUMIN</name>
<dbReference type="InterPro" id="IPR017853">
    <property type="entry name" value="GH"/>
</dbReference>
<dbReference type="EMBL" id="JAZGSY010000419">
    <property type="protein sequence ID" value="KAL1836380.1"/>
    <property type="molecule type" value="Genomic_DNA"/>
</dbReference>
<comment type="caution">
    <text evidence="8">The sequence shown here is derived from an EMBL/GenBank/DDBJ whole genome shotgun (WGS) entry which is preliminary data.</text>
</comment>